<dbReference type="AlphaFoldDB" id="A0A7G9GJI5"/>
<dbReference type="RefSeq" id="WP_117453283.1">
    <property type="nucleotide sequence ID" value="NZ_CP060636.1"/>
</dbReference>
<sequence>MEMDGLLVDYDGEKNVVMYQGLKEYPIGGMIAEYARLRPTDLKEIILSYSRIDEKTSETGLSEFFPWFVQELEDRFGTVTALIVTFEFMDLVTDTFKMDQGDLDTIFKEIEKEDRVGQFIFEDSGYYETGNSTNKQLLLSAYYWWADCFVAFKHSFLILVSKKEYEANQVDVFLSMFSENIDFQHIDFKIANFEGKFHSIYTIKSSMSLILFETAHCLDKNVKFIKCANCGEYFVPEGRIDMIYCGYPSPQDKSKICKDIGAQVTRANKEKNDLATKEYRRIYMKYKMITLRHPENREAKKNFEKLTSEVKNMRKKMKNGTITTEKFLEWLKNFDTRA</sequence>
<evidence type="ECO:0000313" key="2">
    <source>
        <dbReference type="Proteomes" id="UP000515856"/>
    </source>
</evidence>
<accession>A0A7G9GJI5</accession>
<name>A0A7G9GJI5_9FIRM</name>
<evidence type="ECO:0000313" key="1">
    <source>
        <dbReference type="EMBL" id="QNM10967.1"/>
    </source>
</evidence>
<organism evidence="1 2">
    <name type="scientific">[Eubacterium] hominis</name>
    <dbReference type="NCBI Taxonomy" id="2764325"/>
    <lineage>
        <taxon>Bacteria</taxon>
        <taxon>Bacillati</taxon>
        <taxon>Bacillota</taxon>
        <taxon>Erysipelotrichia</taxon>
        <taxon>Erysipelotrichales</taxon>
        <taxon>Erysipelotrichaceae</taxon>
        <taxon>Amedibacillus</taxon>
    </lineage>
</organism>
<dbReference type="KEGG" id="ehn:H9Q80_11845"/>
<keyword evidence="2" id="KW-1185">Reference proteome</keyword>
<reference evidence="1 2" key="1">
    <citation type="submission" date="2020-08" db="EMBL/GenBank/DDBJ databases">
        <authorList>
            <person name="Liu C."/>
            <person name="Sun Q."/>
        </authorList>
    </citation>
    <scope>NUCLEOTIDE SEQUENCE [LARGE SCALE GENOMIC DNA]</scope>
    <source>
        <strain evidence="1 2">NSJ-61</strain>
    </source>
</reference>
<dbReference type="InterPro" id="IPR045722">
    <property type="entry name" value="DUF6076"/>
</dbReference>
<proteinExistence type="predicted"/>
<dbReference type="EMBL" id="CP060636">
    <property type="protein sequence ID" value="QNM10967.1"/>
    <property type="molecule type" value="Genomic_DNA"/>
</dbReference>
<gene>
    <name evidence="1" type="ORF">H9Q80_11845</name>
</gene>
<dbReference type="Proteomes" id="UP000515856">
    <property type="component" value="Chromosome"/>
</dbReference>
<dbReference type="Pfam" id="PF19553">
    <property type="entry name" value="DUF6076"/>
    <property type="match status" value="1"/>
</dbReference>
<protein>
    <submittedName>
        <fullName evidence="1">Uncharacterized protein</fullName>
    </submittedName>
</protein>